<dbReference type="InterPro" id="IPR002734">
    <property type="entry name" value="RibDG_C"/>
</dbReference>
<dbReference type="Proteomes" id="UP000430692">
    <property type="component" value="Unassembled WGS sequence"/>
</dbReference>
<dbReference type="Pfam" id="PF01872">
    <property type="entry name" value="RibD_C"/>
    <property type="match status" value="1"/>
</dbReference>
<gene>
    <name evidence="2" type="ORF">GSM42_03970</name>
</gene>
<sequence>MKKVIVSLYLSLDGVMEEPAWTAPYFNHEVGKFQHDLLFASEALLLGRKTYQGMAAAWPAMKDEDGFADRMNSVPKFVPTTTLEDAEWNANFIKGNVIEEIKRLKQESSQNLLIYGSGELIRSLMQHDLIDEYHFIVNPVVVGKGERLFKEGIDQKSFKLINTQTTDTGVAILSYSN</sequence>
<dbReference type="InterPro" id="IPR050765">
    <property type="entry name" value="Riboflavin_Biosynth_HTPR"/>
</dbReference>
<dbReference type="RefSeq" id="WP_160800243.1">
    <property type="nucleotide sequence ID" value="NZ_WUUL01000002.1"/>
</dbReference>
<keyword evidence="3" id="KW-1185">Reference proteome</keyword>
<evidence type="ECO:0000259" key="1">
    <source>
        <dbReference type="Pfam" id="PF01872"/>
    </source>
</evidence>
<feature type="domain" description="Bacterial bifunctional deaminase-reductase C-terminal" evidence="1">
    <location>
        <begin position="3"/>
        <end position="171"/>
    </location>
</feature>
<proteinExistence type="predicted"/>
<dbReference type="Gene3D" id="3.40.430.10">
    <property type="entry name" value="Dihydrofolate Reductase, subunit A"/>
    <property type="match status" value="1"/>
</dbReference>
<dbReference type="GO" id="GO:0008703">
    <property type="term" value="F:5-amino-6-(5-phosphoribosylamino)uracil reductase activity"/>
    <property type="evidence" value="ECO:0007669"/>
    <property type="project" value="InterPro"/>
</dbReference>
<name>A0A6I4VPC6_9BACL</name>
<comment type="caution">
    <text evidence="2">The sequence shown here is derived from an EMBL/GenBank/DDBJ whole genome shotgun (WGS) entry which is preliminary data.</text>
</comment>
<evidence type="ECO:0000313" key="3">
    <source>
        <dbReference type="Proteomes" id="UP000430692"/>
    </source>
</evidence>
<accession>A0A6I4VPC6</accession>
<dbReference type="InterPro" id="IPR024072">
    <property type="entry name" value="DHFR-like_dom_sf"/>
</dbReference>
<evidence type="ECO:0000313" key="2">
    <source>
        <dbReference type="EMBL" id="MXQ52903.1"/>
    </source>
</evidence>
<dbReference type="PANTHER" id="PTHR38011">
    <property type="entry name" value="DIHYDROFOLATE REDUCTASE FAMILY PROTEIN (AFU_ORTHOLOGUE AFUA_8G06820)"/>
    <property type="match status" value="1"/>
</dbReference>
<dbReference type="AlphaFoldDB" id="A0A6I4VPC6"/>
<dbReference type="PANTHER" id="PTHR38011:SF11">
    <property type="entry name" value="2,5-DIAMINO-6-RIBOSYLAMINO-4(3H)-PYRIMIDINONE 5'-PHOSPHATE REDUCTASE"/>
    <property type="match status" value="1"/>
</dbReference>
<dbReference type="GO" id="GO:0009231">
    <property type="term" value="P:riboflavin biosynthetic process"/>
    <property type="evidence" value="ECO:0007669"/>
    <property type="project" value="InterPro"/>
</dbReference>
<reference evidence="2 3" key="1">
    <citation type="submission" date="2019-12" db="EMBL/GenBank/DDBJ databases">
        <title>Whole-genome analyses of novel actinobacteria.</title>
        <authorList>
            <person name="Sahin N."/>
            <person name="Saygin H."/>
        </authorList>
    </citation>
    <scope>NUCLEOTIDE SEQUENCE [LARGE SCALE GENOMIC DNA]</scope>
    <source>
        <strain evidence="2 3">KC615</strain>
    </source>
</reference>
<protein>
    <submittedName>
        <fullName evidence="2">Dihydrofolate reductase</fullName>
    </submittedName>
</protein>
<organism evidence="2 3">
    <name type="scientific">Shimazuella alba</name>
    <dbReference type="NCBI Taxonomy" id="2690964"/>
    <lineage>
        <taxon>Bacteria</taxon>
        <taxon>Bacillati</taxon>
        <taxon>Bacillota</taxon>
        <taxon>Bacilli</taxon>
        <taxon>Bacillales</taxon>
        <taxon>Thermoactinomycetaceae</taxon>
        <taxon>Shimazuella</taxon>
    </lineage>
</organism>
<dbReference type="SUPFAM" id="SSF53597">
    <property type="entry name" value="Dihydrofolate reductase-like"/>
    <property type="match status" value="1"/>
</dbReference>
<dbReference type="EMBL" id="WUUL01000002">
    <property type="protein sequence ID" value="MXQ52903.1"/>
    <property type="molecule type" value="Genomic_DNA"/>
</dbReference>